<comment type="caution">
    <text evidence="1">The sequence shown here is derived from an EMBL/GenBank/DDBJ whole genome shotgun (WGS) entry which is preliminary data.</text>
</comment>
<keyword evidence="2" id="KW-1185">Reference proteome</keyword>
<dbReference type="GeneID" id="301143493"/>
<dbReference type="Proteomes" id="UP001342826">
    <property type="component" value="Unassembled WGS sequence"/>
</dbReference>
<dbReference type="RefSeq" id="WP_156483887.1">
    <property type="nucleotide sequence ID" value="NZ_JARSOS010000102.1"/>
</dbReference>
<sequence length="46" mass="5573">MSKECYGCHSTNIYIEEEVFEEDYIIQLYICDNCGVNNTRFEYYDD</sequence>
<accession>A0ABU6NZD2</accession>
<protein>
    <submittedName>
        <fullName evidence="1">Uncharacterized protein</fullName>
    </submittedName>
</protein>
<evidence type="ECO:0000313" key="2">
    <source>
        <dbReference type="Proteomes" id="UP001342826"/>
    </source>
</evidence>
<organism evidence="1 2">
    <name type="scientific">Metabacillus fastidiosus</name>
    <dbReference type="NCBI Taxonomy" id="1458"/>
    <lineage>
        <taxon>Bacteria</taxon>
        <taxon>Bacillati</taxon>
        <taxon>Bacillota</taxon>
        <taxon>Bacilli</taxon>
        <taxon>Bacillales</taxon>
        <taxon>Bacillaceae</taxon>
        <taxon>Metabacillus</taxon>
    </lineage>
</organism>
<evidence type="ECO:0000313" key="1">
    <source>
        <dbReference type="EMBL" id="MED4402484.1"/>
    </source>
</evidence>
<gene>
    <name evidence="1" type="ORF">P9271_14290</name>
</gene>
<proteinExistence type="predicted"/>
<reference evidence="1 2" key="1">
    <citation type="submission" date="2023-03" db="EMBL/GenBank/DDBJ databases">
        <title>Bacillus Genome Sequencing.</title>
        <authorList>
            <person name="Dunlap C."/>
        </authorList>
    </citation>
    <scope>NUCLEOTIDE SEQUENCE [LARGE SCALE GENOMIC DNA]</scope>
    <source>
        <strain evidence="1 2">NRS-1717</strain>
    </source>
</reference>
<dbReference type="EMBL" id="JARTFS010000012">
    <property type="protein sequence ID" value="MED4402484.1"/>
    <property type="molecule type" value="Genomic_DNA"/>
</dbReference>
<name>A0ABU6NZD2_9BACI</name>